<feature type="region of interest" description="Disordered" evidence="1">
    <location>
        <begin position="162"/>
        <end position="188"/>
    </location>
</feature>
<evidence type="ECO:0000313" key="3">
    <source>
        <dbReference type="Proteomes" id="UP000029120"/>
    </source>
</evidence>
<feature type="compositionally biased region" description="Basic residues" evidence="1">
    <location>
        <begin position="163"/>
        <end position="179"/>
    </location>
</feature>
<dbReference type="EMBL" id="CM002869">
    <property type="protein sequence ID" value="KFK44689.1"/>
    <property type="molecule type" value="Genomic_DNA"/>
</dbReference>
<dbReference type="Proteomes" id="UP000029120">
    <property type="component" value="Chromosome 1"/>
</dbReference>
<dbReference type="AlphaFoldDB" id="A0A087HRD7"/>
<dbReference type="Gramene" id="KFK44689">
    <property type="protein sequence ID" value="KFK44689"/>
    <property type="gene ID" value="AALP_AA1G290600"/>
</dbReference>
<protein>
    <submittedName>
        <fullName evidence="2">Uncharacterized protein</fullName>
    </submittedName>
</protein>
<organism evidence="2 3">
    <name type="scientific">Arabis alpina</name>
    <name type="common">Alpine rock-cress</name>
    <dbReference type="NCBI Taxonomy" id="50452"/>
    <lineage>
        <taxon>Eukaryota</taxon>
        <taxon>Viridiplantae</taxon>
        <taxon>Streptophyta</taxon>
        <taxon>Embryophyta</taxon>
        <taxon>Tracheophyta</taxon>
        <taxon>Spermatophyta</taxon>
        <taxon>Magnoliopsida</taxon>
        <taxon>eudicotyledons</taxon>
        <taxon>Gunneridae</taxon>
        <taxon>Pentapetalae</taxon>
        <taxon>rosids</taxon>
        <taxon>malvids</taxon>
        <taxon>Brassicales</taxon>
        <taxon>Brassicaceae</taxon>
        <taxon>Arabideae</taxon>
        <taxon>Arabis</taxon>
    </lineage>
</organism>
<evidence type="ECO:0000313" key="2">
    <source>
        <dbReference type="EMBL" id="KFK44689.1"/>
    </source>
</evidence>
<reference evidence="3" key="1">
    <citation type="journal article" date="2015" name="Nat. Plants">
        <title>Genome expansion of Arabis alpina linked with retrotransposition and reduced symmetric DNA methylation.</title>
        <authorList>
            <person name="Willing E.M."/>
            <person name="Rawat V."/>
            <person name="Mandakova T."/>
            <person name="Maumus F."/>
            <person name="James G.V."/>
            <person name="Nordstroem K.J."/>
            <person name="Becker C."/>
            <person name="Warthmann N."/>
            <person name="Chica C."/>
            <person name="Szarzynska B."/>
            <person name="Zytnicki M."/>
            <person name="Albani M.C."/>
            <person name="Kiefer C."/>
            <person name="Bergonzi S."/>
            <person name="Castaings L."/>
            <person name="Mateos J.L."/>
            <person name="Berns M.C."/>
            <person name="Bujdoso N."/>
            <person name="Piofczyk T."/>
            <person name="de Lorenzo L."/>
            <person name="Barrero-Sicilia C."/>
            <person name="Mateos I."/>
            <person name="Piednoel M."/>
            <person name="Hagmann J."/>
            <person name="Chen-Min-Tao R."/>
            <person name="Iglesias-Fernandez R."/>
            <person name="Schuster S.C."/>
            <person name="Alonso-Blanco C."/>
            <person name="Roudier F."/>
            <person name="Carbonero P."/>
            <person name="Paz-Ares J."/>
            <person name="Davis S.J."/>
            <person name="Pecinka A."/>
            <person name="Quesneville H."/>
            <person name="Colot V."/>
            <person name="Lysak M.A."/>
            <person name="Weigel D."/>
            <person name="Coupland G."/>
            <person name="Schneeberger K."/>
        </authorList>
    </citation>
    <scope>NUCLEOTIDE SEQUENCE [LARGE SCALE GENOMIC DNA]</scope>
    <source>
        <strain evidence="3">cv. Pajares</strain>
    </source>
</reference>
<accession>A0A087HRD7</accession>
<proteinExistence type="predicted"/>
<keyword evidence="3" id="KW-1185">Reference proteome</keyword>
<sequence length="202" mass="23212">MGHVNISKLARLLVKLHKSPSGWLCVHPKLNRSSSNDKQQRSKLIRSDDFFKNDLTFLTIASMKANGVKKSVVTTTKQPFLIQKGEKTGERLRIRVSEDFMSELMIEGREEEEEDGEGEGEGEGEGRVCNTVKLKKDYVQLVGLRKWKPKLETITETKAMVEKRKKKKRKRFSVMKKKNQTTDLVSKRKVQSKFIKSKSVSK</sequence>
<evidence type="ECO:0000256" key="1">
    <source>
        <dbReference type="SAM" id="MobiDB-lite"/>
    </source>
</evidence>
<name>A0A087HRD7_ARAAL</name>
<gene>
    <name evidence="2" type="ordered locus">AALP_Aa1g290600</name>
</gene>